<evidence type="ECO:0000259" key="6">
    <source>
        <dbReference type="PROSITE" id="PS50862"/>
    </source>
</evidence>
<keyword evidence="3" id="KW-0067">ATP-binding</keyword>
<evidence type="ECO:0000256" key="1">
    <source>
        <dbReference type="ARBA" id="ARBA00022598"/>
    </source>
</evidence>
<evidence type="ECO:0000256" key="4">
    <source>
        <dbReference type="ARBA" id="ARBA00022917"/>
    </source>
</evidence>
<proteinExistence type="predicted"/>
<reference evidence="7" key="1">
    <citation type="journal article" date="2013" name="Genetics">
        <title>The draft genome and transcriptome of Panagrellus redivivus are shaped by the harsh demands of a free-living lifestyle.</title>
        <authorList>
            <person name="Srinivasan J."/>
            <person name="Dillman A.R."/>
            <person name="Macchietto M.G."/>
            <person name="Heikkinen L."/>
            <person name="Lakso M."/>
            <person name="Fracchia K.M."/>
            <person name="Antoshechkin I."/>
            <person name="Mortazavi A."/>
            <person name="Wong G."/>
            <person name="Sternberg P.W."/>
        </authorList>
    </citation>
    <scope>NUCLEOTIDE SEQUENCE [LARGE SCALE GENOMIC DNA]</scope>
    <source>
        <strain evidence="7">MT8872</strain>
    </source>
</reference>
<evidence type="ECO:0000256" key="3">
    <source>
        <dbReference type="ARBA" id="ARBA00022840"/>
    </source>
</evidence>
<dbReference type="PANTHER" id="PTHR22594">
    <property type="entry name" value="ASPARTYL/LYSYL-TRNA SYNTHETASE"/>
    <property type="match status" value="1"/>
</dbReference>
<accession>A0A7E4VH32</accession>
<dbReference type="GO" id="GO:0006421">
    <property type="term" value="P:asparaginyl-tRNA aminoacylation"/>
    <property type="evidence" value="ECO:0007669"/>
    <property type="project" value="TreeGrafter"/>
</dbReference>
<dbReference type="InterPro" id="IPR004364">
    <property type="entry name" value="Aa-tRNA-synt_II"/>
</dbReference>
<keyword evidence="7" id="KW-1185">Reference proteome</keyword>
<dbReference type="Gene3D" id="2.40.50.140">
    <property type="entry name" value="Nucleic acid-binding proteins"/>
    <property type="match status" value="1"/>
</dbReference>
<dbReference type="GO" id="GO:0005739">
    <property type="term" value="C:mitochondrion"/>
    <property type="evidence" value="ECO:0007669"/>
    <property type="project" value="TreeGrafter"/>
</dbReference>
<evidence type="ECO:0000256" key="5">
    <source>
        <dbReference type="ARBA" id="ARBA00023146"/>
    </source>
</evidence>
<dbReference type="Pfam" id="PF01336">
    <property type="entry name" value="tRNA_anti-codon"/>
    <property type="match status" value="1"/>
</dbReference>
<keyword evidence="2" id="KW-0547">Nucleotide-binding</keyword>
<dbReference type="PROSITE" id="PS50862">
    <property type="entry name" value="AA_TRNA_LIGASE_II"/>
    <property type="match status" value="1"/>
</dbReference>
<dbReference type="GO" id="GO:0003676">
    <property type="term" value="F:nucleic acid binding"/>
    <property type="evidence" value="ECO:0007669"/>
    <property type="project" value="InterPro"/>
</dbReference>
<name>A0A7E4VH32_PANRE</name>
<evidence type="ECO:0000256" key="2">
    <source>
        <dbReference type="ARBA" id="ARBA00022741"/>
    </source>
</evidence>
<dbReference type="Proteomes" id="UP000492821">
    <property type="component" value="Unassembled WGS sequence"/>
</dbReference>
<dbReference type="SUPFAM" id="SSF50249">
    <property type="entry name" value="Nucleic acid-binding proteins"/>
    <property type="match status" value="1"/>
</dbReference>
<sequence length="432" mass="47771">MSASLNAVIRKTLQATDSIPKVIIQGWVVKEHRKGKLSFLHVTDGSTNDTLQVVLPRKVCRNVGIGSAIEVIGEWKPSGGKQQAMELFAHECEVLTVDSGQPIHGTFENIRTKLHLRPKHSGFATLLRLRSQVNQLTHQFFTGNDYVYVDTPLISSNDCEGAGEAFEVNAPGDDDFFGDGKKFLTVSGQLHLEALTSGLPRVYTVGTAFRAERSLSRQHMAEFKMLEAERAFIRDLDDLCDEVESYVKYVATSLHDVRGDVEGLAEFVDSGAQKDALALSLTSSKRFPRLSFTEAVDLVQSKGEKVVGGALNKGQELLLAELCQSPVFIVEFPASSKPFYMKTEGDKALCFDLVAPLVGELAGGSLRETDADKMRSKQDITALNWYYELRQRGLPPTGGFGLGFDRFIQCLFGIPNIKDVAPFPRWYKHCQC</sequence>
<dbReference type="GO" id="GO:0005524">
    <property type="term" value="F:ATP binding"/>
    <property type="evidence" value="ECO:0007669"/>
    <property type="project" value="UniProtKB-KW"/>
</dbReference>
<keyword evidence="5" id="KW-0030">Aminoacyl-tRNA synthetase</keyword>
<dbReference type="Gene3D" id="3.30.930.10">
    <property type="entry name" value="Bira Bifunctional Protein, Domain 2"/>
    <property type="match status" value="1"/>
</dbReference>
<dbReference type="SUPFAM" id="SSF55681">
    <property type="entry name" value="Class II aaRS and biotin synthetases"/>
    <property type="match status" value="1"/>
</dbReference>
<dbReference type="InterPro" id="IPR002312">
    <property type="entry name" value="Asp/Asn-tRNA-synth_IIb"/>
</dbReference>
<evidence type="ECO:0000313" key="7">
    <source>
        <dbReference type="Proteomes" id="UP000492821"/>
    </source>
</evidence>
<dbReference type="CDD" id="cd04318">
    <property type="entry name" value="EcAsnRS_like_N"/>
    <property type="match status" value="1"/>
</dbReference>
<dbReference type="GO" id="GO:0004816">
    <property type="term" value="F:asparagine-tRNA ligase activity"/>
    <property type="evidence" value="ECO:0007669"/>
    <property type="project" value="TreeGrafter"/>
</dbReference>
<dbReference type="InterPro" id="IPR006195">
    <property type="entry name" value="aa-tRNA-synth_II"/>
</dbReference>
<keyword evidence="1" id="KW-0436">Ligase</keyword>
<dbReference type="AlphaFoldDB" id="A0A7E4VH32"/>
<dbReference type="InterPro" id="IPR045864">
    <property type="entry name" value="aa-tRNA-synth_II/BPL/LPL"/>
</dbReference>
<dbReference type="Pfam" id="PF00152">
    <property type="entry name" value="tRNA-synt_2"/>
    <property type="match status" value="1"/>
</dbReference>
<dbReference type="InterPro" id="IPR012340">
    <property type="entry name" value="NA-bd_OB-fold"/>
</dbReference>
<dbReference type="PRINTS" id="PR01042">
    <property type="entry name" value="TRNASYNTHASP"/>
</dbReference>
<dbReference type="PANTHER" id="PTHR22594:SF34">
    <property type="entry name" value="ASPARAGINE--TRNA LIGASE, MITOCHONDRIAL-RELATED"/>
    <property type="match status" value="1"/>
</dbReference>
<dbReference type="WBParaSite" id="Pan_g2077.t1">
    <property type="protein sequence ID" value="Pan_g2077.t1"/>
    <property type="gene ID" value="Pan_g2077"/>
</dbReference>
<feature type="domain" description="Aminoacyl-transfer RNA synthetases class-II family profile" evidence="6">
    <location>
        <begin position="127"/>
        <end position="422"/>
    </location>
</feature>
<reference evidence="8" key="2">
    <citation type="submission" date="2020-10" db="UniProtKB">
        <authorList>
            <consortium name="WormBaseParasite"/>
        </authorList>
    </citation>
    <scope>IDENTIFICATION</scope>
</reference>
<dbReference type="InterPro" id="IPR004365">
    <property type="entry name" value="NA-bd_OB_tRNA"/>
</dbReference>
<organism evidence="7 8">
    <name type="scientific">Panagrellus redivivus</name>
    <name type="common">Microworm</name>
    <dbReference type="NCBI Taxonomy" id="6233"/>
    <lineage>
        <taxon>Eukaryota</taxon>
        <taxon>Metazoa</taxon>
        <taxon>Ecdysozoa</taxon>
        <taxon>Nematoda</taxon>
        <taxon>Chromadorea</taxon>
        <taxon>Rhabditida</taxon>
        <taxon>Tylenchina</taxon>
        <taxon>Panagrolaimomorpha</taxon>
        <taxon>Panagrolaimoidea</taxon>
        <taxon>Panagrolaimidae</taxon>
        <taxon>Panagrellus</taxon>
    </lineage>
</organism>
<keyword evidence="4" id="KW-0648">Protein biosynthesis</keyword>
<protein>
    <submittedName>
        <fullName evidence="8">AA_TRNA_LIGASE_II domain-containing protein</fullName>
    </submittedName>
</protein>
<evidence type="ECO:0000313" key="8">
    <source>
        <dbReference type="WBParaSite" id="Pan_g2077.t1"/>
    </source>
</evidence>